<sequence>MGGASRLDLSIIEIPQSVSVITSAQMQDFQLKNINAALDSATGVNVQRIETDRTYYTARGFDITNFQIDGVGLPLTSGNNHADEDTAIYERIEVIRGANGLMTGVGNPSATVNFIRKRPTLDTQLNVNATRTINVLN</sequence>
<dbReference type="InterPro" id="IPR037066">
    <property type="entry name" value="Plug_dom_sf"/>
</dbReference>
<dbReference type="GO" id="GO:0009279">
    <property type="term" value="C:cell outer membrane"/>
    <property type="evidence" value="ECO:0007669"/>
    <property type="project" value="UniProtKB-SubCell"/>
</dbReference>
<evidence type="ECO:0000256" key="7">
    <source>
        <dbReference type="ARBA" id="ARBA00023004"/>
    </source>
</evidence>
<feature type="domain" description="TonB-dependent receptor plug" evidence="14">
    <location>
        <begin position="12"/>
        <end position="110"/>
    </location>
</feature>
<proteinExistence type="inferred from homology"/>
<dbReference type="GO" id="GO:0015344">
    <property type="term" value="F:siderophore uptake transmembrane transporter activity"/>
    <property type="evidence" value="ECO:0007669"/>
    <property type="project" value="TreeGrafter"/>
</dbReference>
<dbReference type="InterPro" id="IPR039426">
    <property type="entry name" value="TonB-dep_rcpt-like"/>
</dbReference>
<dbReference type="AlphaFoldDB" id="A0A1I1UAI5"/>
<gene>
    <name evidence="15" type="ORF">SAMN02745724_05086</name>
</gene>
<dbReference type="SUPFAM" id="SSF56935">
    <property type="entry name" value="Porins"/>
    <property type="match status" value="1"/>
</dbReference>
<dbReference type="STRING" id="1123010.SAMN02745724_05086"/>
<dbReference type="PANTHER" id="PTHR32552">
    <property type="entry name" value="FERRICHROME IRON RECEPTOR-RELATED"/>
    <property type="match status" value="1"/>
</dbReference>
<comment type="subcellular location">
    <subcellularLocation>
        <location evidence="13">Cell outer membrane</location>
        <topology evidence="13">Multi-pass membrane protein</topology>
    </subcellularLocation>
</comment>
<keyword evidence="6" id="KW-0732">Signal</keyword>
<dbReference type="Gene3D" id="2.170.130.10">
    <property type="entry name" value="TonB-dependent receptor, plug domain"/>
    <property type="match status" value="1"/>
</dbReference>
<dbReference type="PROSITE" id="PS52016">
    <property type="entry name" value="TONB_DEPENDENT_REC_3"/>
    <property type="match status" value="1"/>
</dbReference>
<evidence type="ECO:0000256" key="11">
    <source>
        <dbReference type="ARBA" id="ARBA00023170"/>
    </source>
</evidence>
<keyword evidence="3 13" id="KW-1134">Transmembrane beta strand</keyword>
<keyword evidence="4" id="KW-0410">Iron transport</keyword>
<protein>
    <submittedName>
        <fullName evidence="15">TonB-dependent Receptor Plug Domain</fullName>
    </submittedName>
</protein>
<keyword evidence="5 13" id="KW-0812">Transmembrane</keyword>
<evidence type="ECO:0000256" key="4">
    <source>
        <dbReference type="ARBA" id="ARBA00022496"/>
    </source>
</evidence>
<dbReference type="Pfam" id="PF07715">
    <property type="entry name" value="Plug"/>
    <property type="match status" value="1"/>
</dbReference>
<comment type="similarity">
    <text evidence="1 13">Belongs to the TonB-dependent receptor family.</text>
</comment>
<keyword evidence="8" id="KW-0406">Ion transport</keyword>
<dbReference type="InterPro" id="IPR012910">
    <property type="entry name" value="Plug_dom"/>
</dbReference>
<evidence type="ECO:0000256" key="8">
    <source>
        <dbReference type="ARBA" id="ARBA00023065"/>
    </source>
</evidence>
<dbReference type="FunFam" id="2.170.130.10:FF:000010">
    <property type="entry name" value="Ferripyoverdine receptor"/>
    <property type="match status" value="1"/>
</dbReference>
<keyword evidence="12 13" id="KW-0998">Cell outer membrane</keyword>
<evidence type="ECO:0000256" key="12">
    <source>
        <dbReference type="ARBA" id="ARBA00023237"/>
    </source>
</evidence>
<keyword evidence="16" id="KW-1185">Reference proteome</keyword>
<evidence type="ECO:0000256" key="1">
    <source>
        <dbReference type="ARBA" id="ARBA00009810"/>
    </source>
</evidence>
<organism evidence="15 16">
    <name type="scientific">Pseudoalteromonas denitrificans DSM 6059</name>
    <dbReference type="NCBI Taxonomy" id="1123010"/>
    <lineage>
        <taxon>Bacteria</taxon>
        <taxon>Pseudomonadati</taxon>
        <taxon>Pseudomonadota</taxon>
        <taxon>Gammaproteobacteria</taxon>
        <taxon>Alteromonadales</taxon>
        <taxon>Pseudoalteromonadaceae</taxon>
        <taxon>Pseudoalteromonas</taxon>
    </lineage>
</organism>
<keyword evidence="2 13" id="KW-0813">Transport</keyword>
<keyword evidence="10 13" id="KW-0472">Membrane</keyword>
<keyword evidence="7" id="KW-0408">Iron</keyword>
<evidence type="ECO:0000256" key="9">
    <source>
        <dbReference type="ARBA" id="ARBA00023077"/>
    </source>
</evidence>
<accession>A0A1I1UAI5</accession>
<name>A0A1I1UAI5_9GAMM</name>
<evidence type="ECO:0000256" key="13">
    <source>
        <dbReference type="PROSITE-ProRule" id="PRU01360"/>
    </source>
</evidence>
<keyword evidence="9" id="KW-0798">TonB box</keyword>
<evidence type="ECO:0000259" key="14">
    <source>
        <dbReference type="Pfam" id="PF07715"/>
    </source>
</evidence>
<reference evidence="15 16" key="1">
    <citation type="submission" date="2016-10" db="EMBL/GenBank/DDBJ databases">
        <authorList>
            <person name="de Groot N.N."/>
        </authorList>
    </citation>
    <scope>NUCLEOTIDE SEQUENCE [LARGE SCALE GENOMIC DNA]</scope>
    <source>
        <strain evidence="15 16">DSM 6059</strain>
    </source>
</reference>
<evidence type="ECO:0000313" key="15">
    <source>
        <dbReference type="EMBL" id="SFD64940.1"/>
    </source>
</evidence>
<evidence type="ECO:0000256" key="3">
    <source>
        <dbReference type="ARBA" id="ARBA00022452"/>
    </source>
</evidence>
<evidence type="ECO:0000256" key="6">
    <source>
        <dbReference type="ARBA" id="ARBA00022729"/>
    </source>
</evidence>
<evidence type="ECO:0000256" key="5">
    <source>
        <dbReference type="ARBA" id="ARBA00022692"/>
    </source>
</evidence>
<evidence type="ECO:0000256" key="2">
    <source>
        <dbReference type="ARBA" id="ARBA00022448"/>
    </source>
</evidence>
<dbReference type="PANTHER" id="PTHR32552:SF74">
    <property type="entry name" value="HYDROXAMATE SIDEROPHORE RECEPTOR FHUE"/>
    <property type="match status" value="1"/>
</dbReference>
<evidence type="ECO:0000256" key="10">
    <source>
        <dbReference type="ARBA" id="ARBA00023136"/>
    </source>
</evidence>
<evidence type="ECO:0000313" key="16">
    <source>
        <dbReference type="Proteomes" id="UP000198862"/>
    </source>
</evidence>
<keyword evidence="11 15" id="KW-0675">Receptor</keyword>
<dbReference type="Proteomes" id="UP000198862">
    <property type="component" value="Unassembled WGS sequence"/>
</dbReference>
<dbReference type="EMBL" id="FOLO01000080">
    <property type="protein sequence ID" value="SFD64940.1"/>
    <property type="molecule type" value="Genomic_DNA"/>
</dbReference>